<keyword evidence="1" id="KW-0732">Signal</keyword>
<evidence type="ECO:0000313" key="2">
    <source>
        <dbReference type="EMBL" id="CAL1538451.1"/>
    </source>
</evidence>
<evidence type="ECO:0000256" key="1">
    <source>
        <dbReference type="SAM" id="SignalP"/>
    </source>
</evidence>
<keyword evidence="3" id="KW-1185">Reference proteome</keyword>
<comment type="caution">
    <text evidence="2">The sequence shown here is derived from an EMBL/GenBank/DDBJ whole genome shotgun (WGS) entry which is preliminary data.</text>
</comment>
<dbReference type="EMBL" id="CAXITT010000299">
    <property type="protein sequence ID" value="CAL1538451.1"/>
    <property type="molecule type" value="Genomic_DNA"/>
</dbReference>
<gene>
    <name evidence="2" type="ORF">GSLYS_00012272001</name>
</gene>
<name>A0AAV2HWG6_LYMST</name>
<proteinExistence type="predicted"/>
<dbReference type="Proteomes" id="UP001497497">
    <property type="component" value="Unassembled WGS sequence"/>
</dbReference>
<protein>
    <submittedName>
        <fullName evidence="2">Uncharacterized protein</fullName>
    </submittedName>
</protein>
<accession>A0AAV2HWG6</accession>
<reference evidence="2 3" key="1">
    <citation type="submission" date="2024-04" db="EMBL/GenBank/DDBJ databases">
        <authorList>
            <consortium name="Genoscope - CEA"/>
            <person name="William W."/>
        </authorList>
    </citation>
    <scope>NUCLEOTIDE SEQUENCE [LARGE SCALE GENOMIC DNA]</scope>
</reference>
<evidence type="ECO:0000313" key="3">
    <source>
        <dbReference type="Proteomes" id="UP001497497"/>
    </source>
</evidence>
<organism evidence="2 3">
    <name type="scientific">Lymnaea stagnalis</name>
    <name type="common">Great pond snail</name>
    <name type="synonym">Helix stagnalis</name>
    <dbReference type="NCBI Taxonomy" id="6523"/>
    <lineage>
        <taxon>Eukaryota</taxon>
        <taxon>Metazoa</taxon>
        <taxon>Spiralia</taxon>
        <taxon>Lophotrochozoa</taxon>
        <taxon>Mollusca</taxon>
        <taxon>Gastropoda</taxon>
        <taxon>Heterobranchia</taxon>
        <taxon>Euthyneura</taxon>
        <taxon>Panpulmonata</taxon>
        <taxon>Hygrophila</taxon>
        <taxon>Lymnaeoidea</taxon>
        <taxon>Lymnaeidae</taxon>
        <taxon>Lymnaea</taxon>
    </lineage>
</organism>
<feature type="chain" id="PRO_5043999297" evidence="1">
    <location>
        <begin position="24"/>
        <end position="599"/>
    </location>
</feature>
<sequence length="599" mass="66713">MMVGCRLVVILSLFMLVIPSTDGASCAFPADLTGDWWSSKKGEVTFTTTTLSNYNPCRKPEDCSGVTSTWTCLASSGNKYFIRSDPFEVPGTGTTAYVYACLYMYRLSSTKYLAYQGPKAERQQPYNDYVIPSRSLTYALSDLCDLDENALPASRHNLFIRNDSTLSAETTCPAELLGNYMSDNNGQCNVTVDVCTDRKRIAVDNMGCDDDNDTSDNMFFTGNGTLSCVYSLQERATTYVTLYSIEDRHNDSLTITFTCISITLNDSTVLIRQAPNECYKLDETVREYQLEPNCKSIGCDFSENLLGSWTSNRKGDLVISQSSIAGFPPFGPDCLTAECTTQPTAYECYLAKGSRYLVRSARTTLLDKSVRIYLCLDFTSVTKTKIVYYQAHAAKDPVLLDYLTTRNAALSVESIDDICTVDSPYDAALYSILLNTADPTAGIQDCPSEFEAIYNTTDTSCDYTLTTCEHKTRIKLSATSCQRRPFYSVQGDVSCIYTTNVGSTTYLTLINNDVNVDGNDTYKFTCIAFTGSDKLLTFTQSPRGCYEGQAPDDANTTTFVYTHLGMSRPRGVQLDHRCRCYCRSYRSYYYLPSHLVLLL</sequence>
<dbReference type="AlphaFoldDB" id="A0AAV2HWG6"/>
<feature type="signal peptide" evidence="1">
    <location>
        <begin position="1"/>
        <end position="23"/>
    </location>
</feature>